<evidence type="ECO:0000259" key="1">
    <source>
        <dbReference type="Pfam" id="PF06722"/>
    </source>
</evidence>
<dbReference type="PANTHER" id="PTHR21015:SF22">
    <property type="entry name" value="GLYCOSYLTRANSFERASE"/>
    <property type="match status" value="1"/>
</dbReference>
<feature type="domain" description="Erythromycin biosynthesis protein CIII-like C-terminal" evidence="1">
    <location>
        <begin position="221"/>
        <end position="321"/>
    </location>
</feature>
<dbReference type="SUPFAM" id="SSF53756">
    <property type="entry name" value="UDP-Glycosyltransferase/glycogen phosphorylase"/>
    <property type="match status" value="1"/>
</dbReference>
<reference evidence="2 3" key="1">
    <citation type="journal article" date="2016" name="Int. J. Syst. Evol. Microbiol.">
        <title>Descriptions of Anaerotaenia torta gen. nov., sp. nov. and Anaerocolumna cellulosilytica gen. nov., sp. nov. isolated from a methanogenic reactor of cattle waste.</title>
        <authorList>
            <person name="Uek A."/>
            <person name="Ohtaki Y."/>
            <person name="Kaku N."/>
            <person name="Ueki K."/>
        </authorList>
    </citation>
    <scope>NUCLEOTIDE SEQUENCE [LARGE SCALE GENOMIC DNA]</scope>
    <source>
        <strain evidence="2 3">SN021</strain>
    </source>
</reference>
<dbReference type="AlphaFoldDB" id="A0A6S6R761"/>
<organism evidence="2 3">
    <name type="scientific">Anaerocolumna cellulosilytica</name>
    <dbReference type="NCBI Taxonomy" id="433286"/>
    <lineage>
        <taxon>Bacteria</taxon>
        <taxon>Bacillati</taxon>
        <taxon>Bacillota</taxon>
        <taxon>Clostridia</taxon>
        <taxon>Lachnospirales</taxon>
        <taxon>Lachnospiraceae</taxon>
        <taxon>Anaerocolumna</taxon>
    </lineage>
</organism>
<dbReference type="PANTHER" id="PTHR21015">
    <property type="entry name" value="UDP-N-ACETYLGLUCOSAMINE--N-ACETYLMURAMYL-(PENTAPEPTIDE) PYROPHOSPHORYL-UNDECAPRENOL N-ACETYLGLUCOSAMINE TRANSFERASE 1"/>
    <property type="match status" value="1"/>
</dbReference>
<dbReference type="Proteomes" id="UP000515561">
    <property type="component" value="Chromosome"/>
</dbReference>
<dbReference type="EMBL" id="AP023367">
    <property type="protein sequence ID" value="BCJ94838.1"/>
    <property type="molecule type" value="Genomic_DNA"/>
</dbReference>
<evidence type="ECO:0000313" key="2">
    <source>
        <dbReference type="EMBL" id="BCJ94838.1"/>
    </source>
</evidence>
<proteinExistence type="predicted"/>
<evidence type="ECO:0000313" key="3">
    <source>
        <dbReference type="Proteomes" id="UP000515561"/>
    </source>
</evidence>
<dbReference type="Pfam" id="PF06722">
    <property type="entry name" value="EryCIII-like_C"/>
    <property type="match status" value="1"/>
</dbReference>
<dbReference type="InterPro" id="IPR010610">
    <property type="entry name" value="EryCIII-like_C"/>
</dbReference>
<dbReference type="GO" id="GO:0016757">
    <property type="term" value="F:glycosyltransferase activity"/>
    <property type="evidence" value="ECO:0007669"/>
    <property type="project" value="TreeGrafter"/>
</dbReference>
<gene>
    <name evidence="2" type="ORF">acsn021_24070</name>
</gene>
<name>A0A6S6R761_9FIRM</name>
<dbReference type="KEGG" id="acel:acsn021_24070"/>
<protein>
    <recommendedName>
        <fullName evidence="1">Erythromycin biosynthesis protein CIII-like C-terminal domain-containing protein</fullName>
    </recommendedName>
</protein>
<accession>A0A6S6R761</accession>
<dbReference type="Gene3D" id="3.40.50.2000">
    <property type="entry name" value="Glycogen Phosphorylase B"/>
    <property type="match status" value="2"/>
</dbReference>
<keyword evidence="3" id="KW-1185">Reference proteome</keyword>
<sequence length="346" mass="39368">MGDFIRKQGFKVYEYQAPIPTGKEQTINNLVDFIEWTGMTDEEYIEQSIKAELAAIRDFKPDVIFAEARPTASISARIASIPTVMIASWPCNPEHPLNSKESGRSIRAYNNQLVKYNQKEINNLTELFYMRADVKLAPTLPELEPEMKNIEAIKFVGYILDIENDNSTLPNWYDNWLKLPQIFIYLSVSALSPVLYSEVITETFKDKPFRVICGCGYHYQLKSLPTNLPNVKFERYVSVPAIIKDTSLIIFHGGQDTMLTSLLHGVPSITIPGQHYERDYNSSKLAELGASKKLPVHAFRPTRLNSVIEEVMNGDYRFRCRELSQTLSKYGGTEQCVDIILSTACM</sequence>